<protein>
    <submittedName>
        <fullName evidence="2">DUF2799 domain-containing protein</fullName>
    </submittedName>
</protein>
<keyword evidence="3" id="KW-1185">Reference proteome</keyword>
<dbReference type="PROSITE" id="PS51257">
    <property type="entry name" value="PROKAR_LIPOPROTEIN"/>
    <property type="match status" value="1"/>
</dbReference>
<reference evidence="2" key="1">
    <citation type="submission" date="2022-11" db="EMBL/GenBank/DDBJ databases">
        <title>Methylomonas rapida sp. nov., Carotenoid-Producing Obligate Methanotrophs with High Growth Characteristics and Biotechnological Potential.</title>
        <authorList>
            <person name="Tikhonova E.N."/>
            <person name="Suleimanov R.Z."/>
            <person name="Miroshnikov K."/>
            <person name="Oshkin I.Y."/>
            <person name="Belova S.E."/>
            <person name="Danilova O.V."/>
            <person name="Ashikhmin A."/>
            <person name="Konopkin A."/>
            <person name="But S.Y."/>
            <person name="Khmelenina V.N."/>
            <person name="Kuznetsov N."/>
            <person name="Pimenov N.V."/>
            <person name="Dedysh S.N."/>
        </authorList>
    </citation>
    <scope>NUCLEOTIDE SEQUENCE</scope>
    <source>
        <strain evidence="2">MP1</strain>
    </source>
</reference>
<dbReference type="EMBL" id="CP113517">
    <property type="protein sequence ID" value="WAR46734.1"/>
    <property type="molecule type" value="Genomic_DNA"/>
</dbReference>
<name>A0ABY7GQE6_9GAMM</name>
<feature type="coiled-coil region" evidence="1">
    <location>
        <begin position="138"/>
        <end position="179"/>
    </location>
</feature>
<proteinExistence type="predicted"/>
<evidence type="ECO:0000256" key="1">
    <source>
        <dbReference type="SAM" id="Coils"/>
    </source>
</evidence>
<sequence length="184" mass="21520">MRRLLGWLGVFAFTGCATLSQEECLRGDWFGLGMNDGRTGQAIDRLDEHHKACFEYGIAVNNDAYFAGREQGLRDYCQFDNAFKTGLNGEQYRHVCPPSIDGIFAHYHSAALAVHQDRADLERLDGELASRERDLYDKKLSDKERARIRQDLRELDRKRERLRDDLYYHERQLQDLRREAGSYR</sequence>
<organism evidence="2 3">
    <name type="scientific">Methylomonas rapida</name>
    <dbReference type="NCBI Taxonomy" id="2963939"/>
    <lineage>
        <taxon>Bacteria</taxon>
        <taxon>Pseudomonadati</taxon>
        <taxon>Pseudomonadota</taxon>
        <taxon>Gammaproteobacteria</taxon>
        <taxon>Methylococcales</taxon>
        <taxon>Methylococcaceae</taxon>
        <taxon>Methylomonas</taxon>
    </lineage>
</organism>
<dbReference type="InterPro" id="IPR021242">
    <property type="entry name" value="DUF2799"/>
</dbReference>
<gene>
    <name evidence="2" type="ORF">NM686_009535</name>
</gene>
<keyword evidence="1" id="KW-0175">Coiled coil</keyword>
<evidence type="ECO:0000313" key="2">
    <source>
        <dbReference type="EMBL" id="WAR46734.1"/>
    </source>
</evidence>
<dbReference type="RefSeq" id="WP_269022788.1">
    <property type="nucleotide sequence ID" value="NZ_CP113517.1"/>
</dbReference>
<accession>A0ABY7GQE6</accession>
<dbReference type="Pfam" id="PF10973">
    <property type="entry name" value="DUF2799"/>
    <property type="match status" value="1"/>
</dbReference>
<evidence type="ECO:0000313" key="3">
    <source>
        <dbReference type="Proteomes" id="UP001162780"/>
    </source>
</evidence>
<dbReference type="Proteomes" id="UP001162780">
    <property type="component" value="Chromosome"/>
</dbReference>